<accession>A0A9P6ATE4</accession>
<dbReference type="InterPro" id="IPR043987">
    <property type="entry name" value="CCZ1/INTU/HSP4_longin_1"/>
</dbReference>
<organism evidence="3 4">
    <name type="scientific">Hydnum rufescens UP504</name>
    <dbReference type="NCBI Taxonomy" id="1448309"/>
    <lineage>
        <taxon>Eukaryota</taxon>
        <taxon>Fungi</taxon>
        <taxon>Dikarya</taxon>
        <taxon>Basidiomycota</taxon>
        <taxon>Agaricomycotina</taxon>
        <taxon>Agaricomycetes</taxon>
        <taxon>Cantharellales</taxon>
        <taxon>Hydnaceae</taxon>
        <taxon>Hydnum</taxon>
    </lineage>
</organism>
<sequence length="204" mass="22966">APSPVMNKVSAQLSYLVIFNPTLASLSPTEDEDEIEQAHILFYTSRSRAVSRDTMLRQVGLAKALINFSALFAHGAACDNVHSQRKRMIMVSPEPKFWMHACIDLGRTGRPNPLVTNGKGKAKEAVPPIEPLYDYLDHPTIDSAIRLQFLRAYEEFKLLHGTFGEILRKSGKSSLERSLEQFFNVWALRWDLDSTPDLVSHLGQ</sequence>
<dbReference type="EMBL" id="MU129001">
    <property type="protein sequence ID" value="KAF9511367.1"/>
    <property type="molecule type" value="Genomic_DNA"/>
</dbReference>
<dbReference type="GO" id="GO:0035658">
    <property type="term" value="C:Mon1-Ccz1 complex"/>
    <property type="evidence" value="ECO:0007669"/>
    <property type="project" value="InterPro"/>
</dbReference>
<evidence type="ECO:0000256" key="1">
    <source>
        <dbReference type="ARBA" id="ARBA00005352"/>
    </source>
</evidence>
<proteinExistence type="inferred from homology"/>
<keyword evidence="4" id="KW-1185">Reference proteome</keyword>
<evidence type="ECO:0000313" key="4">
    <source>
        <dbReference type="Proteomes" id="UP000886523"/>
    </source>
</evidence>
<dbReference type="Proteomes" id="UP000886523">
    <property type="component" value="Unassembled WGS sequence"/>
</dbReference>
<dbReference type="PANTHER" id="PTHR13056">
    <property type="entry name" value="VACUOLAR FUSION PROTEIN CCZ1 HOMOLOG-RELATED"/>
    <property type="match status" value="1"/>
</dbReference>
<comment type="caution">
    <text evidence="3">The sequence shown here is derived from an EMBL/GenBank/DDBJ whole genome shotgun (WGS) entry which is preliminary data.</text>
</comment>
<gene>
    <name evidence="3" type="ORF">BS47DRAFT_1298988</name>
</gene>
<evidence type="ECO:0000259" key="2">
    <source>
        <dbReference type="Pfam" id="PF19031"/>
    </source>
</evidence>
<dbReference type="Pfam" id="PF19031">
    <property type="entry name" value="Intu_longin_1"/>
    <property type="match status" value="1"/>
</dbReference>
<feature type="non-terminal residue" evidence="3">
    <location>
        <position position="1"/>
    </location>
</feature>
<name>A0A9P6ATE4_9AGAM</name>
<dbReference type="PANTHER" id="PTHR13056:SF0">
    <property type="entry name" value="VACUOLAR FUSION PROTEIN CCZ1 HOMOLOG-RELATED"/>
    <property type="match status" value="1"/>
</dbReference>
<protein>
    <recommendedName>
        <fullName evidence="2">CCZ1/INTU/HSP4 first Longin domain-containing protein</fullName>
    </recommendedName>
</protein>
<feature type="domain" description="CCZ1/INTU/HSP4 first Longin" evidence="2">
    <location>
        <begin position="14"/>
        <end position="108"/>
    </location>
</feature>
<dbReference type="InterPro" id="IPR013176">
    <property type="entry name" value="Ccz1"/>
</dbReference>
<evidence type="ECO:0000313" key="3">
    <source>
        <dbReference type="EMBL" id="KAF9511367.1"/>
    </source>
</evidence>
<dbReference type="GO" id="GO:0016192">
    <property type="term" value="P:vesicle-mediated transport"/>
    <property type="evidence" value="ECO:0007669"/>
    <property type="project" value="InterPro"/>
</dbReference>
<comment type="similarity">
    <text evidence="1">Belongs to the CCZ1 family.</text>
</comment>
<reference evidence="3" key="1">
    <citation type="journal article" date="2020" name="Nat. Commun.">
        <title>Large-scale genome sequencing of mycorrhizal fungi provides insights into the early evolution of symbiotic traits.</title>
        <authorList>
            <person name="Miyauchi S."/>
            <person name="Kiss E."/>
            <person name="Kuo A."/>
            <person name="Drula E."/>
            <person name="Kohler A."/>
            <person name="Sanchez-Garcia M."/>
            <person name="Morin E."/>
            <person name="Andreopoulos B."/>
            <person name="Barry K.W."/>
            <person name="Bonito G."/>
            <person name="Buee M."/>
            <person name="Carver A."/>
            <person name="Chen C."/>
            <person name="Cichocki N."/>
            <person name="Clum A."/>
            <person name="Culley D."/>
            <person name="Crous P.W."/>
            <person name="Fauchery L."/>
            <person name="Girlanda M."/>
            <person name="Hayes R.D."/>
            <person name="Keri Z."/>
            <person name="LaButti K."/>
            <person name="Lipzen A."/>
            <person name="Lombard V."/>
            <person name="Magnuson J."/>
            <person name="Maillard F."/>
            <person name="Murat C."/>
            <person name="Nolan M."/>
            <person name="Ohm R.A."/>
            <person name="Pangilinan J."/>
            <person name="Pereira M.F."/>
            <person name="Perotto S."/>
            <person name="Peter M."/>
            <person name="Pfister S."/>
            <person name="Riley R."/>
            <person name="Sitrit Y."/>
            <person name="Stielow J.B."/>
            <person name="Szollosi G."/>
            <person name="Zifcakova L."/>
            <person name="Stursova M."/>
            <person name="Spatafora J.W."/>
            <person name="Tedersoo L."/>
            <person name="Vaario L.M."/>
            <person name="Yamada A."/>
            <person name="Yan M."/>
            <person name="Wang P."/>
            <person name="Xu J."/>
            <person name="Bruns T."/>
            <person name="Baldrian P."/>
            <person name="Vilgalys R."/>
            <person name="Dunand C."/>
            <person name="Henrissat B."/>
            <person name="Grigoriev I.V."/>
            <person name="Hibbett D."/>
            <person name="Nagy L.G."/>
            <person name="Martin F.M."/>
        </authorList>
    </citation>
    <scope>NUCLEOTIDE SEQUENCE</scope>
    <source>
        <strain evidence="3">UP504</strain>
    </source>
</reference>
<dbReference type="OrthoDB" id="240546at2759"/>
<dbReference type="AlphaFoldDB" id="A0A9P6ATE4"/>